<dbReference type="AlphaFoldDB" id="A0A2H3DGY6"/>
<gene>
    <name evidence="1" type="ORF">ARMGADRAFT_123541</name>
</gene>
<reference evidence="2" key="1">
    <citation type="journal article" date="2017" name="Nat. Ecol. Evol.">
        <title>Genome expansion and lineage-specific genetic innovations in the forest pathogenic fungi Armillaria.</title>
        <authorList>
            <person name="Sipos G."/>
            <person name="Prasanna A.N."/>
            <person name="Walter M.C."/>
            <person name="O'Connor E."/>
            <person name="Balint B."/>
            <person name="Krizsan K."/>
            <person name="Kiss B."/>
            <person name="Hess J."/>
            <person name="Varga T."/>
            <person name="Slot J."/>
            <person name="Riley R."/>
            <person name="Boka B."/>
            <person name="Rigling D."/>
            <person name="Barry K."/>
            <person name="Lee J."/>
            <person name="Mihaltcheva S."/>
            <person name="LaButti K."/>
            <person name="Lipzen A."/>
            <person name="Waldron R."/>
            <person name="Moloney N.M."/>
            <person name="Sperisen C."/>
            <person name="Kredics L."/>
            <person name="Vagvoelgyi C."/>
            <person name="Patrignani A."/>
            <person name="Fitzpatrick D."/>
            <person name="Nagy I."/>
            <person name="Doyle S."/>
            <person name="Anderson J.B."/>
            <person name="Grigoriev I.V."/>
            <person name="Gueldener U."/>
            <person name="Muensterkoetter M."/>
            <person name="Nagy L.G."/>
        </authorList>
    </citation>
    <scope>NUCLEOTIDE SEQUENCE [LARGE SCALE GENOMIC DNA]</scope>
    <source>
        <strain evidence="2">Ar21-2</strain>
    </source>
</reference>
<proteinExistence type="predicted"/>
<evidence type="ECO:0000313" key="2">
    <source>
        <dbReference type="Proteomes" id="UP000217790"/>
    </source>
</evidence>
<evidence type="ECO:0000313" key="1">
    <source>
        <dbReference type="EMBL" id="PBK93380.1"/>
    </source>
</evidence>
<dbReference type="Proteomes" id="UP000217790">
    <property type="component" value="Unassembled WGS sequence"/>
</dbReference>
<organism evidence="1 2">
    <name type="scientific">Armillaria gallica</name>
    <name type="common">Bulbous honey fungus</name>
    <name type="synonym">Armillaria bulbosa</name>
    <dbReference type="NCBI Taxonomy" id="47427"/>
    <lineage>
        <taxon>Eukaryota</taxon>
        <taxon>Fungi</taxon>
        <taxon>Dikarya</taxon>
        <taxon>Basidiomycota</taxon>
        <taxon>Agaricomycotina</taxon>
        <taxon>Agaricomycetes</taxon>
        <taxon>Agaricomycetidae</taxon>
        <taxon>Agaricales</taxon>
        <taxon>Marasmiineae</taxon>
        <taxon>Physalacriaceae</taxon>
        <taxon>Armillaria</taxon>
    </lineage>
</organism>
<dbReference type="OrthoDB" id="10384389at2759"/>
<protein>
    <submittedName>
        <fullName evidence="1">Uncharacterized protein</fullName>
    </submittedName>
</protein>
<dbReference type="EMBL" id="KZ293656">
    <property type="protein sequence ID" value="PBK93380.1"/>
    <property type="molecule type" value="Genomic_DNA"/>
</dbReference>
<accession>A0A2H3DGY6</accession>
<keyword evidence="2" id="KW-1185">Reference proteome</keyword>
<dbReference type="InParanoid" id="A0A2H3DGY6"/>
<name>A0A2H3DGY6_ARMGA</name>
<sequence length="186" mass="21049">MATQSLTLETMAKETGSSYVKVTQHHDIIRGFPFDVSEKYGSAPTKRIGYDWRNQSGSGKVSWSKINYPVTPFTIDDEGGEGRDDKRGRKHQQCRILSMSSPTNGFCFLGRQPAHSCRPRVIYRSDATDMLRLFDKHRFHCTVQQRFLFVFIHGHATTAKLRIVVIPRKSLCPTLASAFGTLVPKV</sequence>